<evidence type="ECO:0000313" key="1">
    <source>
        <dbReference type="EMBL" id="MEZ8211780.1"/>
    </source>
</evidence>
<proteinExistence type="predicted"/>
<accession>A0ABV4MQD8</accession>
<comment type="caution">
    <text evidence="1">The sequence shown here is derived from an EMBL/GenBank/DDBJ whole genome shotgun (WGS) entry which is preliminary data.</text>
</comment>
<sequence length="343" mass="39134">MTQVQSNAAEVIQEEIQQQLDQAGLNAKLSELQALDLSNATVNLWVAKVIIGNKTKRFGDIKNLKVHSDYKDHFRQYVIECIQGNQHIEELKPITTIQDNRFFYVESSSTDLSQLQELVESGELGTVNQQNELNNYNAYAIQLTFGEPEVSIYAFRYIKGAWGLNNTTSKSLTTSYQDNQLVVEIDLSSKFRITPYIDFIQYNSGVFIADLGQFETAMNYHERLREKKAETITALGSSIAMTSQESAKLTAIVGEDKRLMRQLASVYEKQHFNNDIWLRKLREAAEEAGNWQIKFDEHGKILVEETKEYVRELLVLLQNKRVKTVVDGLMFDVEGELVAISEA</sequence>
<evidence type="ECO:0000313" key="2">
    <source>
        <dbReference type="Proteomes" id="UP001569151"/>
    </source>
</evidence>
<reference evidence="1 2" key="1">
    <citation type="submission" date="2024-06" db="EMBL/GenBank/DDBJ databases">
        <authorList>
            <person name="Steensen K."/>
            <person name="Seneca J."/>
            <person name="Bartlau N."/>
            <person name="Yu A.X."/>
            <person name="Polz M.F."/>
        </authorList>
    </citation>
    <scope>NUCLEOTIDE SEQUENCE [LARGE SCALE GENOMIC DNA]</scope>
    <source>
        <strain evidence="1 2">1F146</strain>
    </source>
</reference>
<gene>
    <name evidence="1" type="ORF">ACED39_23805</name>
</gene>
<dbReference type="Pfam" id="PF16162">
    <property type="entry name" value="KwaB"/>
    <property type="match status" value="1"/>
</dbReference>
<dbReference type="InterPro" id="IPR032359">
    <property type="entry name" value="KwaB-like"/>
</dbReference>
<keyword evidence="2" id="KW-1185">Reference proteome</keyword>
<name>A0ABV4MQD8_9VIBR</name>
<dbReference type="Proteomes" id="UP001569151">
    <property type="component" value="Unassembled WGS sequence"/>
</dbReference>
<dbReference type="EMBL" id="JBGOOS010000077">
    <property type="protein sequence ID" value="MEZ8211780.1"/>
    <property type="molecule type" value="Genomic_DNA"/>
</dbReference>
<organism evidence="1 2">
    <name type="scientific">Vibrio bivalvicida</name>
    <dbReference type="NCBI Taxonomy" id="1276888"/>
    <lineage>
        <taxon>Bacteria</taxon>
        <taxon>Pseudomonadati</taxon>
        <taxon>Pseudomonadota</taxon>
        <taxon>Gammaproteobacteria</taxon>
        <taxon>Vibrionales</taxon>
        <taxon>Vibrionaceae</taxon>
        <taxon>Vibrio</taxon>
        <taxon>Vibrio oreintalis group</taxon>
    </lineage>
</organism>
<dbReference type="RefSeq" id="WP_371720576.1">
    <property type="nucleotide sequence ID" value="NZ_JBGOOF010000073.1"/>
</dbReference>
<protein>
    <submittedName>
        <fullName evidence="1">Kiwa anti-phage protein KwaB-like domain-containing protein</fullName>
    </submittedName>
</protein>